<name>A0A2A9ETT0_9MICO</name>
<evidence type="ECO:0000313" key="1">
    <source>
        <dbReference type="EMBL" id="PFG42298.1"/>
    </source>
</evidence>
<accession>A0A2A9ETT0</accession>
<comment type="caution">
    <text evidence="1">The sequence shown here is derived from an EMBL/GenBank/DDBJ whole genome shotgun (WGS) entry which is preliminary data.</text>
</comment>
<evidence type="ECO:0000313" key="2">
    <source>
        <dbReference type="Proteomes" id="UP000224130"/>
    </source>
</evidence>
<reference evidence="1 2" key="1">
    <citation type="submission" date="2017-10" db="EMBL/GenBank/DDBJ databases">
        <title>Sequencing the genomes of 1000 actinobacteria strains.</title>
        <authorList>
            <person name="Klenk H.-P."/>
        </authorList>
    </citation>
    <scope>NUCLEOTIDE SEQUENCE [LARGE SCALE GENOMIC DNA]</scope>
    <source>
        <strain evidence="1 2">DSM 21863</strain>
    </source>
</reference>
<dbReference type="AlphaFoldDB" id="A0A2A9ETT0"/>
<dbReference type="Proteomes" id="UP000224130">
    <property type="component" value="Unassembled WGS sequence"/>
</dbReference>
<dbReference type="EMBL" id="PDJJ01000001">
    <property type="protein sequence ID" value="PFG42298.1"/>
    <property type="molecule type" value="Genomic_DNA"/>
</dbReference>
<sequence length="127" mass="13417">MLAAARDGGLDVGRAVVLSELVAEPVETPTIRTARGFYALQAVAGVVVAEEVVRLAAPTPRFAGGPPFVLQADPAEPGPDVLRRLLDATRLPGFPEGERDVRLDGTLALSFTGERDGVTTDRQTVLR</sequence>
<gene>
    <name evidence="1" type="ORF">ATJ88_0955</name>
</gene>
<organism evidence="1 2">
    <name type="scientific">Isoptericola jiangsuensis</name>
    <dbReference type="NCBI Taxonomy" id="548579"/>
    <lineage>
        <taxon>Bacteria</taxon>
        <taxon>Bacillati</taxon>
        <taxon>Actinomycetota</taxon>
        <taxon>Actinomycetes</taxon>
        <taxon>Micrococcales</taxon>
        <taxon>Promicromonosporaceae</taxon>
        <taxon>Isoptericola</taxon>
    </lineage>
</organism>
<keyword evidence="2" id="KW-1185">Reference proteome</keyword>
<dbReference type="RefSeq" id="WP_098462830.1">
    <property type="nucleotide sequence ID" value="NZ_PDJJ01000001.1"/>
</dbReference>
<proteinExistence type="predicted"/>
<protein>
    <submittedName>
        <fullName evidence="1">Uncharacterized protein</fullName>
    </submittedName>
</protein>